<dbReference type="PROSITE" id="PS51409">
    <property type="entry name" value="ARGINASE_2"/>
    <property type="match status" value="1"/>
</dbReference>
<dbReference type="GO" id="GO:0004053">
    <property type="term" value="F:arginase activity"/>
    <property type="evidence" value="ECO:0007669"/>
    <property type="project" value="TreeGrafter"/>
</dbReference>
<proteinExistence type="inferred from homology"/>
<dbReference type="AlphaFoldDB" id="A0A366I8V7"/>
<dbReference type="GO" id="GO:0030145">
    <property type="term" value="F:manganese ion binding"/>
    <property type="evidence" value="ECO:0007669"/>
    <property type="project" value="TreeGrafter"/>
</dbReference>
<protein>
    <submittedName>
        <fullName evidence="5">Arginase</fullName>
    </submittedName>
</protein>
<keyword evidence="1" id="KW-0479">Metal-binding</keyword>
<keyword evidence="3" id="KW-0464">Manganese</keyword>
<evidence type="ECO:0000256" key="4">
    <source>
        <dbReference type="PROSITE-ProRule" id="PRU00742"/>
    </source>
</evidence>
<dbReference type="InterPro" id="IPR006035">
    <property type="entry name" value="Ureohydrolase"/>
</dbReference>
<comment type="caution">
    <text evidence="5">The sequence shown here is derived from an EMBL/GenBank/DDBJ whole genome shotgun (WGS) entry which is preliminary data.</text>
</comment>
<dbReference type="PANTHER" id="PTHR43782:SF3">
    <property type="entry name" value="ARGINASE"/>
    <property type="match status" value="1"/>
</dbReference>
<gene>
    <name evidence="5" type="ORF">DES54_10881</name>
</gene>
<reference evidence="5 6" key="1">
    <citation type="submission" date="2018-06" db="EMBL/GenBank/DDBJ databases">
        <title>Genomic Encyclopedia of Type Strains, Phase IV (KMG-IV): sequencing the most valuable type-strain genomes for metagenomic binning, comparative biology and taxonomic classification.</title>
        <authorList>
            <person name="Goeker M."/>
        </authorList>
    </citation>
    <scope>NUCLEOTIDE SEQUENCE [LARGE SCALE GENOMIC DNA]</scope>
    <source>
        <strain evidence="5 6">DSM 30166</strain>
    </source>
</reference>
<keyword evidence="2" id="KW-0378">Hydrolase</keyword>
<dbReference type="CDD" id="cd09999">
    <property type="entry name" value="Arginase-like_1"/>
    <property type="match status" value="1"/>
</dbReference>
<dbReference type="Pfam" id="PF00491">
    <property type="entry name" value="Arginase"/>
    <property type="match status" value="1"/>
</dbReference>
<dbReference type="GO" id="GO:0005829">
    <property type="term" value="C:cytosol"/>
    <property type="evidence" value="ECO:0007669"/>
    <property type="project" value="TreeGrafter"/>
</dbReference>
<dbReference type="InterPro" id="IPR023696">
    <property type="entry name" value="Ureohydrolase_dom_sf"/>
</dbReference>
<evidence type="ECO:0000313" key="5">
    <source>
        <dbReference type="EMBL" id="RBP64386.1"/>
    </source>
</evidence>
<dbReference type="EMBL" id="QNRY01000008">
    <property type="protein sequence ID" value="RBP64386.1"/>
    <property type="molecule type" value="Genomic_DNA"/>
</dbReference>
<organism evidence="5 6">
    <name type="scientific">Brenneria salicis ATCC 15712 = DSM 30166</name>
    <dbReference type="NCBI Taxonomy" id="714314"/>
    <lineage>
        <taxon>Bacteria</taxon>
        <taxon>Pseudomonadati</taxon>
        <taxon>Pseudomonadota</taxon>
        <taxon>Gammaproteobacteria</taxon>
        <taxon>Enterobacterales</taxon>
        <taxon>Pectobacteriaceae</taxon>
        <taxon>Brenneria</taxon>
    </lineage>
</organism>
<name>A0A366I8V7_9GAMM</name>
<comment type="similarity">
    <text evidence="4">Belongs to the arginase family.</text>
</comment>
<evidence type="ECO:0000256" key="2">
    <source>
        <dbReference type="ARBA" id="ARBA00022801"/>
    </source>
</evidence>
<evidence type="ECO:0000256" key="1">
    <source>
        <dbReference type="ARBA" id="ARBA00022723"/>
    </source>
</evidence>
<evidence type="ECO:0000313" key="6">
    <source>
        <dbReference type="Proteomes" id="UP000253046"/>
    </source>
</evidence>
<dbReference type="SUPFAM" id="SSF52768">
    <property type="entry name" value="Arginase/deacetylase"/>
    <property type="match status" value="1"/>
</dbReference>
<sequence>MKNPMINQMQITVFQGTVGDRNDLARPGAMAIGTLMAERLGLAPEIIGAPSAVIGRGWREALEAARPSLIALSDRLNHLFADNIKPFTASSRCAASLATLPVVARYYPDACIVWFDAHADLNTPATSVTGYLGGFSIAGPAGLWDSGLGSGLDLSAVILAGARDIDPPEQKLIDNGKLQWVPGGGGLAEGLRRAINGRAVYVHLDCDVLEPGIVPTEYEVSGGLSLDDLYHASQVIAENSIIGVEIAEFQISQAENGAPANPAALLDALSPLINGLTR</sequence>
<accession>A0A366I8V7</accession>
<keyword evidence="6" id="KW-1185">Reference proteome</keyword>
<dbReference type="PANTHER" id="PTHR43782">
    <property type="entry name" value="ARGINASE"/>
    <property type="match status" value="1"/>
</dbReference>
<dbReference type="Gene3D" id="3.40.800.10">
    <property type="entry name" value="Ureohydrolase domain"/>
    <property type="match status" value="1"/>
</dbReference>
<evidence type="ECO:0000256" key="3">
    <source>
        <dbReference type="ARBA" id="ARBA00023211"/>
    </source>
</evidence>
<dbReference type="Proteomes" id="UP000253046">
    <property type="component" value="Unassembled WGS sequence"/>
</dbReference>